<feature type="transmembrane region" description="Helical" evidence="3">
    <location>
        <begin position="188"/>
        <end position="207"/>
    </location>
</feature>
<dbReference type="EMBL" id="JBIASD010000003">
    <property type="protein sequence ID" value="MFF3665180.1"/>
    <property type="molecule type" value="Genomic_DNA"/>
</dbReference>
<evidence type="ECO:0000256" key="2">
    <source>
        <dbReference type="SAM" id="MobiDB-lite"/>
    </source>
</evidence>
<feature type="transmembrane region" description="Helical" evidence="3">
    <location>
        <begin position="159"/>
        <end position="181"/>
    </location>
</feature>
<feature type="compositionally biased region" description="Basic and acidic residues" evidence="2">
    <location>
        <begin position="340"/>
        <end position="358"/>
    </location>
</feature>
<feature type="compositionally biased region" description="Basic and acidic residues" evidence="2">
    <location>
        <begin position="313"/>
        <end position="330"/>
    </location>
</feature>
<sequence length="364" mass="36962">MTTETSTRTALGPAATRATAGMFLVGTLTAVSDLISTYPVYGGQALRYAVAAAILLAAARARGLSLPRLTAREFALLSALSLTGLALFNLCLIEAAIAAGPTLAGTVLGATPVTLALLGPLFAGGARSAPSPRIVASALVVMAGATLATGLGSGNLRGLLWSLGALACEALFSLLALPLLPKLGAVRVSAYSAALAVPYLLVIGLALDGTAMLRMPTAAEALGIGYQAVIVTAVAFFLWYSALPRLGPDRAGLFAGMIPIGALVTSVVLGLGVPSLADVGGAAVVVAGILLGLAPRTGGRPPRPRPRARGHILRSEEPARHQRIEDDARVRLHRPAAAWHGRDGIPSDHHGGGTDHRGGRPQVP</sequence>
<feature type="region of interest" description="Disordered" evidence="2">
    <location>
        <begin position="297"/>
        <end position="364"/>
    </location>
</feature>
<dbReference type="InterPro" id="IPR037185">
    <property type="entry name" value="EmrE-like"/>
</dbReference>
<feature type="transmembrane region" description="Helical" evidence="3">
    <location>
        <begin position="45"/>
        <end position="62"/>
    </location>
</feature>
<feature type="transmembrane region" description="Helical" evidence="3">
    <location>
        <begin position="20"/>
        <end position="39"/>
    </location>
</feature>
<feature type="transmembrane region" description="Helical" evidence="3">
    <location>
        <begin position="103"/>
        <end position="122"/>
    </location>
</feature>
<name>A0ABW6SJN1_9ACTN</name>
<evidence type="ECO:0000259" key="4">
    <source>
        <dbReference type="Pfam" id="PF00892"/>
    </source>
</evidence>
<accession>A0ABW6SJN1</accession>
<comment type="similarity">
    <text evidence="1">Belongs to the EamA transporter family.</text>
</comment>
<keyword evidence="6" id="KW-1185">Reference proteome</keyword>
<feature type="compositionally biased region" description="Basic residues" evidence="2">
    <location>
        <begin position="302"/>
        <end position="312"/>
    </location>
</feature>
<dbReference type="RefSeq" id="WP_387409189.1">
    <property type="nucleotide sequence ID" value="NZ_CP191998.1"/>
</dbReference>
<protein>
    <submittedName>
        <fullName evidence="5">DMT family transporter</fullName>
    </submittedName>
</protein>
<dbReference type="InterPro" id="IPR000620">
    <property type="entry name" value="EamA_dom"/>
</dbReference>
<dbReference type="Proteomes" id="UP001602013">
    <property type="component" value="Unassembled WGS sequence"/>
</dbReference>
<feature type="transmembrane region" description="Helical" evidence="3">
    <location>
        <begin position="279"/>
        <end position="299"/>
    </location>
</feature>
<evidence type="ECO:0000256" key="1">
    <source>
        <dbReference type="ARBA" id="ARBA00007362"/>
    </source>
</evidence>
<reference evidence="5 6" key="1">
    <citation type="submission" date="2024-10" db="EMBL/GenBank/DDBJ databases">
        <title>The Natural Products Discovery Center: Release of the First 8490 Sequenced Strains for Exploring Actinobacteria Biosynthetic Diversity.</title>
        <authorList>
            <person name="Kalkreuter E."/>
            <person name="Kautsar S.A."/>
            <person name="Yang D."/>
            <person name="Bader C.D."/>
            <person name="Teijaro C.N."/>
            <person name="Fluegel L."/>
            <person name="Davis C.M."/>
            <person name="Simpson J.R."/>
            <person name="Lauterbach L."/>
            <person name="Steele A.D."/>
            <person name="Gui C."/>
            <person name="Meng S."/>
            <person name="Li G."/>
            <person name="Viehrig K."/>
            <person name="Ye F."/>
            <person name="Su P."/>
            <person name="Kiefer A.F."/>
            <person name="Nichols A."/>
            <person name="Cepeda A.J."/>
            <person name="Yan W."/>
            <person name="Fan B."/>
            <person name="Jiang Y."/>
            <person name="Adhikari A."/>
            <person name="Zheng C.-J."/>
            <person name="Schuster L."/>
            <person name="Cowan T.M."/>
            <person name="Smanski M.J."/>
            <person name="Chevrette M.G."/>
            <person name="De Carvalho L.P.S."/>
            <person name="Shen B."/>
        </authorList>
    </citation>
    <scope>NUCLEOTIDE SEQUENCE [LARGE SCALE GENOMIC DNA]</scope>
    <source>
        <strain evidence="5 6">NPDC002173</strain>
    </source>
</reference>
<evidence type="ECO:0000256" key="3">
    <source>
        <dbReference type="SAM" id="Phobius"/>
    </source>
</evidence>
<organism evidence="5 6">
    <name type="scientific">Microtetraspora malaysiensis</name>
    <dbReference type="NCBI Taxonomy" id="161358"/>
    <lineage>
        <taxon>Bacteria</taxon>
        <taxon>Bacillati</taxon>
        <taxon>Actinomycetota</taxon>
        <taxon>Actinomycetes</taxon>
        <taxon>Streptosporangiales</taxon>
        <taxon>Streptosporangiaceae</taxon>
        <taxon>Microtetraspora</taxon>
    </lineage>
</organism>
<evidence type="ECO:0000313" key="5">
    <source>
        <dbReference type="EMBL" id="MFF3665180.1"/>
    </source>
</evidence>
<feature type="transmembrane region" description="Helical" evidence="3">
    <location>
        <begin position="134"/>
        <end position="153"/>
    </location>
</feature>
<gene>
    <name evidence="5" type="ORF">ACFYXI_06260</name>
</gene>
<dbReference type="Pfam" id="PF00892">
    <property type="entry name" value="EamA"/>
    <property type="match status" value="1"/>
</dbReference>
<comment type="caution">
    <text evidence="5">The sequence shown here is derived from an EMBL/GenBank/DDBJ whole genome shotgun (WGS) entry which is preliminary data.</text>
</comment>
<feature type="transmembrane region" description="Helical" evidence="3">
    <location>
        <begin position="219"/>
        <end position="240"/>
    </location>
</feature>
<feature type="domain" description="EamA" evidence="4">
    <location>
        <begin position="157"/>
        <end position="291"/>
    </location>
</feature>
<dbReference type="SUPFAM" id="SSF103481">
    <property type="entry name" value="Multidrug resistance efflux transporter EmrE"/>
    <property type="match status" value="1"/>
</dbReference>
<feature type="transmembrane region" description="Helical" evidence="3">
    <location>
        <begin position="74"/>
        <end position="97"/>
    </location>
</feature>
<keyword evidence="3" id="KW-1133">Transmembrane helix</keyword>
<evidence type="ECO:0000313" key="6">
    <source>
        <dbReference type="Proteomes" id="UP001602013"/>
    </source>
</evidence>
<proteinExistence type="inferred from homology"/>
<keyword evidence="3" id="KW-0472">Membrane</keyword>
<keyword evidence="3" id="KW-0812">Transmembrane</keyword>
<feature type="transmembrane region" description="Helical" evidence="3">
    <location>
        <begin position="252"/>
        <end position="273"/>
    </location>
</feature>